<evidence type="ECO:0000313" key="3">
    <source>
        <dbReference type="Proteomes" id="UP001595629"/>
    </source>
</evidence>
<keyword evidence="1" id="KW-0732">Signal</keyword>
<protein>
    <submittedName>
        <fullName evidence="2">Uncharacterized protein</fullName>
    </submittedName>
</protein>
<name>A0ABV7TM68_9RHOB</name>
<comment type="caution">
    <text evidence="2">The sequence shown here is derived from an EMBL/GenBank/DDBJ whole genome shotgun (WGS) entry which is preliminary data.</text>
</comment>
<evidence type="ECO:0000313" key="2">
    <source>
        <dbReference type="EMBL" id="MFC3616052.1"/>
    </source>
</evidence>
<reference evidence="3" key="1">
    <citation type="journal article" date="2019" name="Int. J. Syst. Evol. Microbiol.">
        <title>The Global Catalogue of Microorganisms (GCM) 10K type strain sequencing project: providing services to taxonomists for standard genome sequencing and annotation.</title>
        <authorList>
            <consortium name="The Broad Institute Genomics Platform"/>
            <consortium name="The Broad Institute Genome Sequencing Center for Infectious Disease"/>
            <person name="Wu L."/>
            <person name="Ma J."/>
        </authorList>
    </citation>
    <scope>NUCLEOTIDE SEQUENCE [LARGE SCALE GENOMIC DNA]</scope>
    <source>
        <strain evidence="3">KCTC 42911</strain>
    </source>
</reference>
<proteinExistence type="predicted"/>
<organism evidence="2 3">
    <name type="scientific">Lutimaribacter marinistellae</name>
    <dbReference type="NCBI Taxonomy" id="1820329"/>
    <lineage>
        <taxon>Bacteria</taxon>
        <taxon>Pseudomonadati</taxon>
        <taxon>Pseudomonadota</taxon>
        <taxon>Alphaproteobacteria</taxon>
        <taxon>Rhodobacterales</taxon>
        <taxon>Roseobacteraceae</taxon>
        <taxon>Lutimaribacter</taxon>
    </lineage>
</organism>
<accession>A0ABV7TM68</accession>
<dbReference type="EMBL" id="JBHRXI010000029">
    <property type="protein sequence ID" value="MFC3616052.1"/>
    <property type="molecule type" value="Genomic_DNA"/>
</dbReference>
<evidence type="ECO:0000256" key="1">
    <source>
        <dbReference type="SAM" id="SignalP"/>
    </source>
</evidence>
<gene>
    <name evidence="2" type="ORF">ACFORG_20060</name>
</gene>
<feature type="chain" id="PRO_5046045030" evidence="1">
    <location>
        <begin position="23"/>
        <end position="126"/>
    </location>
</feature>
<dbReference type="RefSeq" id="WP_386737353.1">
    <property type="nucleotide sequence ID" value="NZ_JBHRXI010000029.1"/>
</dbReference>
<feature type="signal peptide" evidence="1">
    <location>
        <begin position="1"/>
        <end position="22"/>
    </location>
</feature>
<keyword evidence="3" id="KW-1185">Reference proteome</keyword>
<dbReference type="Proteomes" id="UP001595629">
    <property type="component" value="Unassembled WGS sequence"/>
</dbReference>
<sequence length="126" mass="13190">MVSKITRHLALIAAVFAGSAHAATVYTVEPASIAGDDVVIAGVPNRAAFWCAAGRYALNTLGYSTGTQILLLDVEGRQEILTDAIRARFIVNPRRHGILPIGAGANMHVLVEGDYMTAGVAVASCQ</sequence>